<accession>A0ABT1VUK1</accession>
<gene>
    <name evidence="1" type="ORF">NFI88_02045</name>
</gene>
<dbReference type="EMBL" id="JAMZEJ010000001">
    <property type="protein sequence ID" value="MCQ8239622.1"/>
    <property type="molecule type" value="Genomic_DNA"/>
</dbReference>
<reference evidence="1 2" key="1">
    <citation type="submission" date="2022-06" db="EMBL/GenBank/DDBJ databases">
        <title>Rhizosaccharibacter gen. nov. sp. nov. KSS12, endophytic bacteria isolated from sugarcane.</title>
        <authorList>
            <person name="Pitiwittayakul N."/>
        </authorList>
    </citation>
    <scope>NUCLEOTIDE SEQUENCE [LARGE SCALE GENOMIC DNA]</scope>
    <source>
        <strain evidence="1 2">KSS12</strain>
    </source>
</reference>
<evidence type="ECO:0000313" key="1">
    <source>
        <dbReference type="EMBL" id="MCQ8239622.1"/>
    </source>
</evidence>
<proteinExistence type="predicted"/>
<dbReference type="Proteomes" id="UP001524547">
    <property type="component" value="Unassembled WGS sequence"/>
</dbReference>
<organism evidence="1 2">
    <name type="scientific">Rhizosaccharibacter radicis</name>
    <dbReference type="NCBI Taxonomy" id="2782605"/>
    <lineage>
        <taxon>Bacteria</taxon>
        <taxon>Pseudomonadati</taxon>
        <taxon>Pseudomonadota</taxon>
        <taxon>Alphaproteobacteria</taxon>
        <taxon>Acetobacterales</taxon>
        <taxon>Acetobacteraceae</taxon>
        <taxon>Rhizosaccharibacter</taxon>
    </lineage>
</organism>
<evidence type="ECO:0000313" key="2">
    <source>
        <dbReference type="Proteomes" id="UP001524547"/>
    </source>
</evidence>
<dbReference type="RefSeq" id="WP_422918356.1">
    <property type="nucleotide sequence ID" value="NZ_JAMZEJ010000001.1"/>
</dbReference>
<protein>
    <submittedName>
        <fullName evidence="1">Uncharacterized protein</fullName>
    </submittedName>
</protein>
<sequence length="59" mass="6079">MSDSVSGSGGGDSLAGLQQASLAQYQQEEAQEIQFNMQMQKLQAEGKMADKASGAQVGG</sequence>
<comment type="caution">
    <text evidence="1">The sequence shown here is derived from an EMBL/GenBank/DDBJ whole genome shotgun (WGS) entry which is preliminary data.</text>
</comment>
<keyword evidence="2" id="KW-1185">Reference proteome</keyword>
<name>A0ABT1VUK1_9PROT</name>